<evidence type="ECO:0000313" key="2">
    <source>
        <dbReference type="EMBL" id="OGM94177.1"/>
    </source>
</evidence>
<feature type="transmembrane region" description="Helical" evidence="1">
    <location>
        <begin position="7"/>
        <end position="28"/>
    </location>
</feature>
<evidence type="ECO:0000256" key="1">
    <source>
        <dbReference type="SAM" id="Phobius"/>
    </source>
</evidence>
<comment type="caution">
    <text evidence="2">The sequence shown here is derived from an EMBL/GenBank/DDBJ whole genome shotgun (WGS) entry which is preliminary data.</text>
</comment>
<gene>
    <name evidence="2" type="ORF">A2610_02620</name>
</gene>
<organism evidence="2 3">
    <name type="scientific">Candidatus Wolfebacteria bacterium RIFOXYD1_FULL_48_65</name>
    <dbReference type="NCBI Taxonomy" id="1802561"/>
    <lineage>
        <taxon>Bacteria</taxon>
        <taxon>Candidatus Wolfeibacteriota</taxon>
    </lineage>
</organism>
<keyword evidence="1" id="KW-0472">Membrane</keyword>
<evidence type="ECO:0000313" key="3">
    <source>
        <dbReference type="Proteomes" id="UP000179057"/>
    </source>
</evidence>
<name>A0A1F8E0C3_9BACT</name>
<accession>A0A1F8E0C3</accession>
<dbReference type="Proteomes" id="UP000179057">
    <property type="component" value="Unassembled WGS sequence"/>
</dbReference>
<proteinExistence type="predicted"/>
<protein>
    <submittedName>
        <fullName evidence="2">Uncharacterized protein</fullName>
    </submittedName>
</protein>
<keyword evidence="1" id="KW-0812">Transmembrane</keyword>
<dbReference type="AlphaFoldDB" id="A0A1F8E0C3"/>
<sequence length="236" mass="26793">MLLNRKQIIYIIIVIGVVLVAALLGYVYRAQLNSILNNPELPAAESRTELQIQEQLGELIKGGNFDDCEKIGNAYYETVCVNNIALQLAQERLDVSYCQKIDNKLIPIADCERQVVVKKSIERESVAICDEATDGDVREQCKASFLIGLAYKKNDVSICDREQDSVRRNECVDMYVFQREYVTNSVGFDCGRFSDGDVRRDCVLFAQRYAVRDMQACDGLRSGLFVSHCMMQNVFR</sequence>
<dbReference type="EMBL" id="MGIV01000014">
    <property type="protein sequence ID" value="OGM94177.1"/>
    <property type="molecule type" value="Genomic_DNA"/>
</dbReference>
<reference evidence="2 3" key="1">
    <citation type="journal article" date="2016" name="Nat. Commun.">
        <title>Thousands of microbial genomes shed light on interconnected biogeochemical processes in an aquifer system.</title>
        <authorList>
            <person name="Anantharaman K."/>
            <person name="Brown C.T."/>
            <person name="Hug L.A."/>
            <person name="Sharon I."/>
            <person name="Castelle C.J."/>
            <person name="Probst A.J."/>
            <person name="Thomas B.C."/>
            <person name="Singh A."/>
            <person name="Wilkins M.J."/>
            <person name="Karaoz U."/>
            <person name="Brodie E.L."/>
            <person name="Williams K.H."/>
            <person name="Hubbard S.S."/>
            <person name="Banfield J.F."/>
        </authorList>
    </citation>
    <scope>NUCLEOTIDE SEQUENCE [LARGE SCALE GENOMIC DNA]</scope>
</reference>
<keyword evidence="1" id="KW-1133">Transmembrane helix</keyword>